<reference evidence="1" key="1">
    <citation type="submission" date="2018-05" db="EMBL/GenBank/DDBJ databases">
        <authorList>
            <person name="Lanie J.A."/>
            <person name="Ng W.-L."/>
            <person name="Kazmierczak K.M."/>
            <person name="Andrzejewski T.M."/>
            <person name="Davidsen T.M."/>
            <person name="Wayne K.J."/>
            <person name="Tettelin H."/>
            <person name="Glass J.I."/>
            <person name="Rusch D."/>
            <person name="Podicherti R."/>
            <person name="Tsui H.-C.T."/>
            <person name="Winkler M.E."/>
        </authorList>
    </citation>
    <scope>NUCLEOTIDE SEQUENCE</scope>
</reference>
<name>A0A382PGU4_9ZZZZ</name>
<organism evidence="1">
    <name type="scientific">marine metagenome</name>
    <dbReference type="NCBI Taxonomy" id="408172"/>
    <lineage>
        <taxon>unclassified sequences</taxon>
        <taxon>metagenomes</taxon>
        <taxon>ecological metagenomes</taxon>
    </lineage>
</organism>
<dbReference type="AlphaFoldDB" id="A0A382PGU4"/>
<gene>
    <name evidence="1" type="ORF">METZ01_LOCUS325458</name>
</gene>
<proteinExistence type="predicted"/>
<evidence type="ECO:0000313" key="1">
    <source>
        <dbReference type="EMBL" id="SVC72604.1"/>
    </source>
</evidence>
<accession>A0A382PGU4</accession>
<protein>
    <submittedName>
        <fullName evidence="1">Uncharacterized protein</fullName>
    </submittedName>
</protein>
<sequence>MPPTTTINQWCMDLLIYGTVREVWEDQEDGTAEIDLSFLQHQAPPSSGVFCFWGDG</sequence>
<dbReference type="EMBL" id="UINC01107321">
    <property type="protein sequence ID" value="SVC72604.1"/>
    <property type="molecule type" value="Genomic_DNA"/>
</dbReference>